<dbReference type="NCBIfam" id="TIGR02224">
    <property type="entry name" value="recomb_XerC"/>
    <property type="match status" value="1"/>
</dbReference>
<dbReference type="GO" id="GO:0005737">
    <property type="term" value="C:cytoplasm"/>
    <property type="evidence" value="ECO:0007669"/>
    <property type="project" value="UniProtKB-SubCell"/>
</dbReference>
<feature type="domain" description="Core-binding (CB)" evidence="13">
    <location>
        <begin position="14"/>
        <end position="100"/>
    </location>
</feature>
<evidence type="ECO:0000256" key="7">
    <source>
        <dbReference type="ARBA" id="ARBA00022908"/>
    </source>
</evidence>
<evidence type="ECO:0000259" key="12">
    <source>
        <dbReference type="PROSITE" id="PS51898"/>
    </source>
</evidence>
<evidence type="ECO:0000256" key="8">
    <source>
        <dbReference type="ARBA" id="ARBA00023125"/>
    </source>
</evidence>
<keyword evidence="9 11" id="KW-0233">DNA recombination</keyword>
<evidence type="ECO:0000313" key="14">
    <source>
        <dbReference type="EMBL" id="SDS52852.1"/>
    </source>
</evidence>
<keyword evidence="5 11" id="KW-0132">Cell division</keyword>
<dbReference type="InterPro" id="IPR002104">
    <property type="entry name" value="Integrase_catalytic"/>
</dbReference>
<dbReference type="PANTHER" id="PTHR30349:SF81">
    <property type="entry name" value="TYROSINE RECOMBINASE XERC"/>
    <property type="match status" value="1"/>
</dbReference>
<dbReference type="PANTHER" id="PTHR30349">
    <property type="entry name" value="PHAGE INTEGRASE-RELATED"/>
    <property type="match status" value="1"/>
</dbReference>
<dbReference type="GO" id="GO:0009037">
    <property type="term" value="F:tyrosine-based site-specific recombinase activity"/>
    <property type="evidence" value="ECO:0007669"/>
    <property type="project" value="UniProtKB-UniRule"/>
</dbReference>
<dbReference type="Pfam" id="PF00589">
    <property type="entry name" value="Phage_integrase"/>
    <property type="match status" value="1"/>
</dbReference>
<dbReference type="OrthoDB" id="9801717at2"/>
<evidence type="ECO:0000259" key="13">
    <source>
        <dbReference type="PROSITE" id="PS51900"/>
    </source>
</evidence>
<evidence type="ECO:0000313" key="15">
    <source>
        <dbReference type="Proteomes" id="UP000243413"/>
    </source>
</evidence>
<protein>
    <recommendedName>
        <fullName evidence="3 11">Tyrosine recombinase XerC</fullName>
    </recommendedName>
</protein>
<evidence type="ECO:0000256" key="4">
    <source>
        <dbReference type="ARBA" id="ARBA00022490"/>
    </source>
</evidence>
<dbReference type="PROSITE" id="PS51900">
    <property type="entry name" value="CB"/>
    <property type="match status" value="1"/>
</dbReference>
<comment type="function">
    <text evidence="11">Site-specific tyrosine recombinase, which acts by catalyzing the cutting and rejoining of the recombining DNA molecules. The XerC-XerD complex is essential to convert dimers of the bacterial chromosome into monomers to permit their segregation at cell division. It also contributes to the segregational stability of plasmids.</text>
</comment>
<proteinExistence type="inferred from homology"/>
<feature type="active site" evidence="11">
    <location>
        <position position="161"/>
    </location>
</feature>
<sequence>MKATPEPAGAATAPAADSDIDAFLRHLRTERQLSPRTLEAYAHDLQQVLLFRQQRQLSDWEQLTAQQLRHYVAQQHQQGLSPRSLQRQLSAIRSFYRYLLRERRCQLNPALDLRAPKTGKKLPKTLDADLAGRLLDDNGDPDWLQLRDQAMLELFYSSGLRLAELAGLDVADLDLQQGEVRVLGKGNKTRLLPVGRMARAALQAWLAVRPALPGAAQPVFVSQRGTQLTPRAIQLRVRRRGVERIGQHLHPHMLRHSFASHMLESSGDLRAVQELLGHADISTTQIYTHLDFQHLAQVYDKAHPRAKRKADTE</sequence>
<feature type="active site" evidence="11">
    <location>
        <position position="252"/>
    </location>
</feature>
<organism evidence="14 15">
    <name type="scientific">Halopseudomonas sabulinigri</name>
    <dbReference type="NCBI Taxonomy" id="472181"/>
    <lineage>
        <taxon>Bacteria</taxon>
        <taxon>Pseudomonadati</taxon>
        <taxon>Pseudomonadota</taxon>
        <taxon>Gammaproteobacteria</taxon>
        <taxon>Pseudomonadales</taxon>
        <taxon>Pseudomonadaceae</taxon>
        <taxon>Halopseudomonas</taxon>
    </lineage>
</organism>
<feature type="active site" evidence="11">
    <location>
        <position position="185"/>
    </location>
</feature>
<feature type="active site" evidence="11">
    <location>
        <position position="255"/>
    </location>
</feature>
<dbReference type="SUPFAM" id="SSF47823">
    <property type="entry name" value="lambda integrase-like, N-terminal domain"/>
    <property type="match status" value="1"/>
</dbReference>
<keyword evidence="8 11" id="KW-0238">DNA-binding</keyword>
<dbReference type="CDD" id="cd00798">
    <property type="entry name" value="INT_XerDC_C"/>
    <property type="match status" value="1"/>
</dbReference>
<dbReference type="NCBIfam" id="NF001399">
    <property type="entry name" value="PRK00283.1"/>
    <property type="match status" value="1"/>
</dbReference>
<comment type="subunit">
    <text evidence="11">Forms a cyclic heterotetrameric complex composed of two molecules of XerC and two molecules of XerD.</text>
</comment>
<keyword evidence="4 11" id="KW-0963">Cytoplasm</keyword>
<dbReference type="GO" id="GO:0006313">
    <property type="term" value="P:DNA transposition"/>
    <property type="evidence" value="ECO:0007669"/>
    <property type="project" value="UniProtKB-UniRule"/>
</dbReference>
<dbReference type="InterPro" id="IPR011931">
    <property type="entry name" value="Recomb_XerC"/>
</dbReference>
<comment type="similarity">
    <text evidence="2 11">Belongs to the 'phage' integrase family. XerC subfamily.</text>
</comment>
<dbReference type="Gene3D" id="1.10.150.130">
    <property type="match status" value="1"/>
</dbReference>
<comment type="subcellular location">
    <subcellularLocation>
        <location evidence="1 11">Cytoplasm</location>
    </subcellularLocation>
</comment>
<evidence type="ECO:0000256" key="10">
    <source>
        <dbReference type="ARBA" id="ARBA00023306"/>
    </source>
</evidence>
<evidence type="ECO:0000256" key="9">
    <source>
        <dbReference type="ARBA" id="ARBA00023172"/>
    </source>
</evidence>
<dbReference type="Pfam" id="PF02899">
    <property type="entry name" value="Phage_int_SAM_1"/>
    <property type="match status" value="1"/>
</dbReference>
<dbReference type="PROSITE" id="PS51898">
    <property type="entry name" value="TYR_RECOMBINASE"/>
    <property type="match status" value="1"/>
</dbReference>
<dbReference type="EMBL" id="LT629763">
    <property type="protein sequence ID" value="SDS52852.1"/>
    <property type="molecule type" value="Genomic_DNA"/>
</dbReference>
<dbReference type="InterPro" id="IPR013762">
    <property type="entry name" value="Integrase-like_cat_sf"/>
</dbReference>
<dbReference type="Proteomes" id="UP000243413">
    <property type="component" value="Chromosome I"/>
</dbReference>
<dbReference type="InterPro" id="IPR010998">
    <property type="entry name" value="Integrase_recombinase_N"/>
</dbReference>
<feature type="active site" description="O-(3'-phospho-DNA)-tyrosine intermediate" evidence="11">
    <location>
        <position position="287"/>
    </location>
</feature>
<dbReference type="InterPro" id="IPR011010">
    <property type="entry name" value="DNA_brk_join_enz"/>
</dbReference>
<evidence type="ECO:0000256" key="2">
    <source>
        <dbReference type="ARBA" id="ARBA00006657"/>
    </source>
</evidence>
<evidence type="ECO:0000256" key="11">
    <source>
        <dbReference type="HAMAP-Rule" id="MF_01808"/>
    </source>
</evidence>
<evidence type="ECO:0000256" key="6">
    <source>
        <dbReference type="ARBA" id="ARBA00022829"/>
    </source>
</evidence>
<reference evidence="15" key="1">
    <citation type="submission" date="2016-10" db="EMBL/GenBank/DDBJ databases">
        <authorList>
            <person name="Varghese N."/>
            <person name="Submissions S."/>
        </authorList>
    </citation>
    <scope>NUCLEOTIDE SEQUENCE [LARGE SCALE GENOMIC DNA]</scope>
    <source>
        <strain evidence="15">JCM 14963</strain>
    </source>
</reference>
<keyword evidence="10 11" id="KW-0131">Cell cycle</keyword>
<dbReference type="GO" id="GO:0003677">
    <property type="term" value="F:DNA binding"/>
    <property type="evidence" value="ECO:0007669"/>
    <property type="project" value="UniProtKB-UniRule"/>
</dbReference>
<keyword evidence="7 11" id="KW-0229">DNA integration</keyword>
<keyword evidence="6 11" id="KW-0159">Chromosome partition</keyword>
<dbReference type="AlphaFoldDB" id="A0A1H1SXZ7"/>
<evidence type="ECO:0000256" key="3">
    <source>
        <dbReference type="ARBA" id="ARBA00015804"/>
    </source>
</evidence>
<dbReference type="HAMAP" id="MF_01808">
    <property type="entry name" value="Recomb_XerC_XerD"/>
    <property type="match status" value="1"/>
</dbReference>
<dbReference type="InterPro" id="IPR004107">
    <property type="entry name" value="Integrase_SAM-like_N"/>
</dbReference>
<dbReference type="InterPro" id="IPR050090">
    <property type="entry name" value="Tyrosine_recombinase_XerCD"/>
</dbReference>
<dbReference type="SUPFAM" id="SSF56349">
    <property type="entry name" value="DNA breaking-rejoining enzymes"/>
    <property type="match status" value="1"/>
</dbReference>
<dbReference type="Gene3D" id="1.10.443.10">
    <property type="entry name" value="Intergrase catalytic core"/>
    <property type="match status" value="1"/>
</dbReference>
<dbReference type="InterPro" id="IPR023009">
    <property type="entry name" value="Tyrosine_recombinase_XerC/XerD"/>
</dbReference>
<feature type="active site" evidence="11">
    <location>
        <position position="278"/>
    </location>
</feature>
<dbReference type="STRING" id="472181.SAMN05216271_2121"/>
<dbReference type="InterPro" id="IPR044068">
    <property type="entry name" value="CB"/>
</dbReference>
<evidence type="ECO:0000256" key="5">
    <source>
        <dbReference type="ARBA" id="ARBA00022618"/>
    </source>
</evidence>
<feature type="domain" description="Tyr recombinase" evidence="12">
    <location>
        <begin position="121"/>
        <end position="300"/>
    </location>
</feature>
<dbReference type="RefSeq" id="WP_092286435.1">
    <property type="nucleotide sequence ID" value="NZ_LT629763.1"/>
</dbReference>
<evidence type="ECO:0000256" key="1">
    <source>
        <dbReference type="ARBA" id="ARBA00004496"/>
    </source>
</evidence>
<dbReference type="GO" id="GO:0051301">
    <property type="term" value="P:cell division"/>
    <property type="evidence" value="ECO:0007669"/>
    <property type="project" value="UniProtKB-UniRule"/>
</dbReference>
<name>A0A1H1SXZ7_9GAMM</name>
<gene>
    <name evidence="11" type="primary">xerC</name>
    <name evidence="14" type="ORF">SAMN05216271_2121</name>
</gene>
<dbReference type="GO" id="GO:0007059">
    <property type="term" value="P:chromosome segregation"/>
    <property type="evidence" value="ECO:0007669"/>
    <property type="project" value="UniProtKB-UniRule"/>
</dbReference>
<accession>A0A1H1SXZ7</accession>